<dbReference type="RefSeq" id="WP_267847801.1">
    <property type="nucleotide sequence ID" value="NZ_JAPMXC010000002.1"/>
</dbReference>
<feature type="transmembrane region" description="Helical" evidence="6">
    <location>
        <begin position="121"/>
        <end position="137"/>
    </location>
</feature>
<evidence type="ECO:0000256" key="5">
    <source>
        <dbReference type="ARBA" id="ARBA00023136"/>
    </source>
</evidence>
<dbReference type="NCBIfam" id="TIGR03476">
    <property type="entry name" value="HpnL"/>
    <property type="match status" value="1"/>
</dbReference>
<protein>
    <submittedName>
        <fullName evidence="7">Lysylphosphatidylglycerol synthase domain-containing protein</fullName>
    </submittedName>
</protein>
<accession>A0ABT3ZN08</accession>
<keyword evidence="4 6" id="KW-1133">Transmembrane helix</keyword>
<evidence type="ECO:0000313" key="8">
    <source>
        <dbReference type="Proteomes" id="UP001082899"/>
    </source>
</evidence>
<feature type="transmembrane region" description="Helical" evidence="6">
    <location>
        <begin position="94"/>
        <end position="115"/>
    </location>
</feature>
<comment type="caution">
    <text evidence="7">The sequence shown here is derived from an EMBL/GenBank/DDBJ whole genome shotgun (WGS) entry which is preliminary data.</text>
</comment>
<comment type="subcellular location">
    <subcellularLocation>
        <location evidence="1">Cell membrane</location>
        <topology evidence="1">Multi-pass membrane protein</topology>
    </subcellularLocation>
</comment>
<proteinExistence type="predicted"/>
<organism evidence="7 8">
    <name type="scientific">Robbsia betulipollinis</name>
    <dbReference type="NCBI Taxonomy" id="2981849"/>
    <lineage>
        <taxon>Bacteria</taxon>
        <taxon>Pseudomonadati</taxon>
        <taxon>Pseudomonadota</taxon>
        <taxon>Betaproteobacteria</taxon>
        <taxon>Burkholderiales</taxon>
        <taxon>Burkholderiaceae</taxon>
        <taxon>Robbsia</taxon>
    </lineage>
</organism>
<evidence type="ECO:0000313" key="7">
    <source>
        <dbReference type="EMBL" id="MCY0387944.1"/>
    </source>
</evidence>
<dbReference type="EMBL" id="JAPMXC010000002">
    <property type="protein sequence ID" value="MCY0387944.1"/>
    <property type="molecule type" value="Genomic_DNA"/>
</dbReference>
<sequence length="347" mass="36068">MKRSAFIALSLGLAVFVALLSWRGAGLIAATFVAAGWGLLAVALFHLVPLLLDTAAMHVLADRQTRFGATLGARWAGESVNSLMPAGQMGGPVVMARMLAGGTGSMSAAGALVAVATTQQVLAQALFAILGVALLSLRTGSGHLVLPLIAGISLFTLSGTFLYRLQRRGLFGRLGALTARLGIGSGAGGGWARRAARLDAMVESMYAQARSVRACFGLNLLGWLVGTGEVWLALHFIGHPVSLLDALLLESLGQAIRGIAFAIPGALGVQEGGFLLLAPFVGLSPEAALALSLCKRTRELLFGLPGLGYWHWRERLRRRAAAVAPHGVPRPVPHGVPGPAPHVVKSP</sequence>
<evidence type="ECO:0000256" key="4">
    <source>
        <dbReference type="ARBA" id="ARBA00022989"/>
    </source>
</evidence>
<feature type="transmembrane region" description="Helical" evidence="6">
    <location>
        <begin position="212"/>
        <end position="234"/>
    </location>
</feature>
<reference evidence="7" key="1">
    <citation type="submission" date="2022-11" db="EMBL/GenBank/DDBJ databases">
        <title>Robbsia betulipollinis sp. nov., isolated from pollen of birch (Betula pendula).</title>
        <authorList>
            <person name="Shi H."/>
            <person name="Ambika Manirajan B."/>
            <person name="Ratering S."/>
            <person name="Geissler-Plaum R."/>
            <person name="Schnell S."/>
        </authorList>
    </citation>
    <scope>NUCLEOTIDE SEQUENCE</scope>
    <source>
        <strain evidence="7">Bb-Pol-6</strain>
    </source>
</reference>
<keyword evidence="3 6" id="KW-0812">Transmembrane</keyword>
<keyword evidence="2" id="KW-1003">Cell membrane</keyword>
<evidence type="ECO:0000256" key="2">
    <source>
        <dbReference type="ARBA" id="ARBA00022475"/>
    </source>
</evidence>
<feature type="transmembrane region" description="Helical" evidence="6">
    <location>
        <begin position="144"/>
        <end position="164"/>
    </location>
</feature>
<evidence type="ECO:0000256" key="3">
    <source>
        <dbReference type="ARBA" id="ARBA00022692"/>
    </source>
</evidence>
<dbReference type="Pfam" id="PF03706">
    <property type="entry name" value="LPG_synthase_TM"/>
    <property type="match status" value="1"/>
</dbReference>
<gene>
    <name evidence="7" type="ORF">OVY01_11990</name>
</gene>
<feature type="transmembrane region" description="Helical" evidence="6">
    <location>
        <begin position="274"/>
        <end position="294"/>
    </location>
</feature>
<dbReference type="Proteomes" id="UP001082899">
    <property type="component" value="Unassembled WGS sequence"/>
</dbReference>
<evidence type="ECO:0000256" key="1">
    <source>
        <dbReference type="ARBA" id="ARBA00004651"/>
    </source>
</evidence>
<keyword evidence="8" id="KW-1185">Reference proteome</keyword>
<keyword evidence="5 6" id="KW-0472">Membrane</keyword>
<dbReference type="InterPro" id="IPR022791">
    <property type="entry name" value="L-PG_synthase/AglD"/>
</dbReference>
<name>A0ABT3ZN08_9BURK</name>
<evidence type="ECO:0000256" key="6">
    <source>
        <dbReference type="SAM" id="Phobius"/>
    </source>
</evidence>